<feature type="signal peptide" evidence="1">
    <location>
        <begin position="1"/>
        <end position="19"/>
    </location>
</feature>
<accession>A0ABU0W579</accession>
<dbReference type="InterPro" id="IPR021409">
    <property type="entry name" value="DUF3047"/>
</dbReference>
<feature type="chain" id="PRO_5046784983" evidence="1">
    <location>
        <begin position="20"/>
        <end position="210"/>
    </location>
</feature>
<name>A0ABU0W579_9GAMM</name>
<reference evidence="2 3" key="1">
    <citation type="submission" date="2023-08" db="EMBL/GenBank/DDBJ databases">
        <title>Whole-genome sequencing of halo(alkali)philic microorganisms from hypersaline lakes.</title>
        <authorList>
            <person name="Sorokin D.Y."/>
            <person name="Abbas B."/>
            <person name="Merkel A.Y."/>
        </authorList>
    </citation>
    <scope>NUCLEOTIDE SEQUENCE [LARGE SCALE GENOMIC DNA]</scope>
    <source>
        <strain evidence="2 3">AB-CW4</strain>
    </source>
</reference>
<dbReference type="RefSeq" id="WP_306727666.1">
    <property type="nucleotide sequence ID" value="NZ_JAVDDT010000002.1"/>
</dbReference>
<gene>
    <name evidence="2" type="ORF">RBH19_04765</name>
</gene>
<dbReference type="Proteomes" id="UP001239019">
    <property type="component" value="Unassembled WGS sequence"/>
</dbReference>
<protein>
    <submittedName>
        <fullName evidence="2">DUF3047 domain-containing protein</fullName>
    </submittedName>
</protein>
<dbReference type="EMBL" id="JAVDDT010000002">
    <property type="protein sequence ID" value="MDQ2069176.1"/>
    <property type="molecule type" value="Genomic_DNA"/>
</dbReference>
<evidence type="ECO:0000313" key="3">
    <source>
        <dbReference type="Proteomes" id="UP001239019"/>
    </source>
</evidence>
<dbReference type="Pfam" id="PF11249">
    <property type="entry name" value="DUF3047"/>
    <property type="match status" value="1"/>
</dbReference>
<organism evidence="2 3">
    <name type="scientific">Natronospira bacteriovora</name>
    <dbReference type="NCBI Taxonomy" id="3069753"/>
    <lineage>
        <taxon>Bacteria</taxon>
        <taxon>Pseudomonadati</taxon>
        <taxon>Pseudomonadota</taxon>
        <taxon>Gammaproteobacteria</taxon>
        <taxon>Natronospirales</taxon>
        <taxon>Natronospiraceae</taxon>
        <taxon>Natronospira</taxon>
    </lineage>
</organism>
<proteinExistence type="predicted"/>
<keyword evidence="3" id="KW-1185">Reference proteome</keyword>
<evidence type="ECO:0000313" key="2">
    <source>
        <dbReference type="EMBL" id="MDQ2069176.1"/>
    </source>
</evidence>
<keyword evidence="1" id="KW-0732">Signal</keyword>
<sequence>MPWKTPLLLALIVPASVLANEQRFSPEDILDWESRSFQGETHYAVKDVDGRPALQADCEDSASGLYREANIDLGKTPIIEWYWRIESTFGEDIDETRRAGDDYPVRLYLVKDGGWRRWQTRAVNYVWASAKEKDSEWPNAYTRRAMMLALQSGEDKAGQWVRERRLIADDFERLHGERPQTIDAIAIMSDCDDTGEHIRGWYGEIRLLPE</sequence>
<comment type="caution">
    <text evidence="2">The sequence shown here is derived from an EMBL/GenBank/DDBJ whole genome shotgun (WGS) entry which is preliminary data.</text>
</comment>
<evidence type="ECO:0000256" key="1">
    <source>
        <dbReference type="SAM" id="SignalP"/>
    </source>
</evidence>